<proteinExistence type="predicted"/>
<comment type="caution">
    <text evidence="1">The sequence shown here is derived from an EMBL/GenBank/DDBJ whole genome shotgun (WGS) entry which is preliminary data.</text>
</comment>
<accession>A0ABQ0JN60</accession>
<dbReference type="Proteomes" id="UP000029223">
    <property type="component" value="Unassembled WGS sequence"/>
</dbReference>
<name>A0ABQ0JN60_9VIBR</name>
<protein>
    <submittedName>
        <fullName evidence="1">Uncharacterized protein</fullName>
    </submittedName>
</protein>
<organism evidence="1 2">
    <name type="scientific">Vibrio variabilis</name>
    <dbReference type="NCBI Taxonomy" id="990271"/>
    <lineage>
        <taxon>Bacteria</taxon>
        <taxon>Pseudomonadati</taxon>
        <taxon>Pseudomonadota</taxon>
        <taxon>Gammaproteobacteria</taxon>
        <taxon>Vibrionales</taxon>
        <taxon>Vibrionaceae</taxon>
        <taxon>Vibrio</taxon>
    </lineage>
</organism>
<reference evidence="2" key="1">
    <citation type="submission" date="2014-09" db="EMBL/GenBank/DDBJ databases">
        <title>Vibrio variabilis JCM 19239. (C206) whole genome shotgun sequence.</title>
        <authorList>
            <person name="Sawabe T."/>
            <person name="Meirelles P."/>
            <person name="Nakanishi M."/>
            <person name="Sayaka M."/>
            <person name="Hattori M."/>
            <person name="Ohkuma M."/>
        </authorList>
    </citation>
    <scope>NUCLEOTIDE SEQUENCE [LARGE SCALE GENOMIC DNA]</scope>
    <source>
        <strain evidence="2">JCM 19239</strain>
    </source>
</reference>
<evidence type="ECO:0000313" key="1">
    <source>
        <dbReference type="EMBL" id="GAL30171.1"/>
    </source>
</evidence>
<sequence length="60" mass="6587">MSSQSTNITDLISAHSDDNFIVCASNEYLNAIQDDLLLAFEKVEKTSQQITVVSISVPKN</sequence>
<evidence type="ECO:0000313" key="2">
    <source>
        <dbReference type="Proteomes" id="UP000029223"/>
    </source>
</evidence>
<gene>
    <name evidence="1" type="ORF">JCM19239_6804</name>
</gene>
<dbReference type="EMBL" id="BBMS01000086">
    <property type="protein sequence ID" value="GAL30171.1"/>
    <property type="molecule type" value="Genomic_DNA"/>
</dbReference>
<keyword evidence="2" id="KW-1185">Reference proteome</keyword>